<accession>A0A9X3IMQ9</accession>
<reference evidence="2" key="1">
    <citation type="submission" date="2022-11" db="EMBL/GenBank/DDBJ databases">
        <title>Biodiversity and phylogenetic relationships of bacteria.</title>
        <authorList>
            <person name="Machado R.A.R."/>
            <person name="Bhat A."/>
            <person name="Loulou A."/>
            <person name="Kallel S."/>
        </authorList>
    </citation>
    <scope>NUCLEOTIDE SEQUENCE</scope>
    <source>
        <strain evidence="2">K-TC2</strain>
    </source>
</reference>
<gene>
    <name evidence="2" type="ORF">OSH07_21570</name>
</gene>
<dbReference type="InterPro" id="IPR007475">
    <property type="entry name" value="UbiK"/>
</dbReference>
<dbReference type="Pfam" id="PF04380">
    <property type="entry name" value="BMFP"/>
    <property type="match status" value="1"/>
</dbReference>
<evidence type="ECO:0000313" key="2">
    <source>
        <dbReference type="EMBL" id="MCX5571803.1"/>
    </source>
</evidence>
<comment type="caution">
    <text evidence="2">The sequence shown here is derived from an EMBL/GenBank/DDBJ whole genome shotgun (WGS) entry which is preliminary data.</text>
</comment>
<protein>
    <submittedName>
        <fullName evidence="2">Accessory factor UbiK family protein</fullName>
    </submittedName>
</protein>
<dbReference type="EMBL" id="JAPKNK010000012">
    <property type="protein sequence ID" value="MCX5571803.1"/>
    <property type="molecule type" value="Genomic_DNA"/>
</dbReference>
<proteinExistence type="predicted"/>
<name>A0A9X3IMQ9_9HYPH</name>
<evidence type="ECO:0000256" key="1">
    <source>
        <dbReference type="SAM" id="Coils"/>
    </source>
</evidence>
<evidence type="ECO:0000313" key="3">
    <source>
        <dbReference type="Proteomes" id="UP001144805"/>
    </source>
</evidence>
<organism evidence="2 3">
    <name type="scientific">Kaistia nematophila</name>
    <dbReference type="NCBI Taxonomy" id="2994654"/>
    <lineage>
        <taxon>Bacteria</taxon>
        <taxon>Pseudomonadati</taxon>
        <taxon>Pseudomonadota</taxon>
        <taxon>Alphaproteobacteria</taxon>
        <taxon>Hyphomicrobiales</taxon>
        <taxon>Kaistiaceae</taxon>
        <taxon>Kaistia</taxon>
    </lineage>
</organism>
<keyword evidence="3" id="KW-1185">Reference proteome</keyword>
<sequence length="98" mass="10961">MNTTPNRLFDEFAKLMTDAAGMAQGVKREAETVMKHQAERLFADMDFVKRDEFDVVREMAQKARAENEALTARVAELEAKLAVLTQGHVVAAPAPEER</sequence>
<dbReference type="RefSeq" id="WP_266340765.1">
    <property type="nucleotide sequence ID" value="NZ_JAPKNK010000012.1"/>
</dbReference>
<keyword evidence="1" id="KW-0175">Coiled coil</keyword>
<dbReference type="AlphaFoldDB" id="A0A9X3IMQ9"/>
<dbReference type="Proteomes" id="UP001144805">
    <property type="component" value="Unassembled WGS sequence"/>
</dbReference>
<feature type="coiled-coil region" evidence="1">
    <location>
        <begin position="53"/>
        <end position="87"/>
    </location>
</feature>